<dbReference type="Proteomes" id="UP001230317">
    <property type="component" value="Unassembled WGS sequence"/>
</dbReference>
<dbReference type="RefSeq" id="WP_023031125.1">
    <property type="nucleotide sequence ID" value="NZ_CP100377.1"/>
</dbReference>
<comment type="caution">
    <text evidence="1">The sequence shown here is derived from an EMBL/GenBank/DDBJ whole genome shotgun (WGS) entry which is preliminary data.</text>
</comment>
<evidence type="ECO:0000313" key="1">
    <source>
        <dbReference type="EMBL" id="MDK4335876.1"/>
    </source>
</evidence>
<sequence>MSTFRGQAPGGRNDITHMISINGLPNNEADVTAVAVDPNNPNNLYFSVEGDEGLYKLDLSPIKDDSKDADEFSNIMRKLPNGFNQDLK</sequence>
<name>A0AAP4BZ53_9CORY</name>
<proteinExistence type="predicted"/>
<accession>A0AAP4BZ53</accession>
<dbReference type="AlphaFoldDB" id="A0AAP4BZ53"/>
<protein>
    <submittedName>
        <fullName evidence="1">Uncharacterized protein</fullName>
    </submittedName>
</protein>
<evidence type="ECO:0000313" key="2">
    <source>
        <dbReference type="Proteomes" id="UP001230317"/>
    </source>
</evidence>
<dbReference type="EMBL" id="JASNVU010000016">
    <property type="protein sequence ID" value="MDK4335876.1"/>
    <property type="molecule type" value="Genomic_DNA"/>
</dbReference>
<gene>
    <name evidence="1" type="ORF">QPX58_10725</name>
</gene>
<organism evidence="1 2">
    <name type="scientific">Corynebacterium accolens</name>
    <dbReference type="NCBI Taxonomy" id="38284"/>
    <lineage>
        <taxon>Bacteria</taxon>
        <taxon>Bacillati</taxon>
        <taxon>Actinomycetota</taxon>
        <taxon>Actinomycetes</taxon>
        <taxon>Mycobacteriales</taxon>
        <taxon>Corynebacteriaceae</taxon>
        <taxon>Corynebacterium</taxon>
    </lineage>
</organism>
<reference evidence="1" key="1">
    <citation type="submission" date="2023-05" db="EMBL/GenBank/DDBJ databases">
        <title>Metabolic capabilities are highly conserved among human nasal-associated Corynebacterium species in pangenomic analyses.</title>
        <authorList>
            <person name="Tran T.H."/>
            <person name="Roberts A.Q."/>
            <person name="Escapa I.F."/>
            <person name="Gao W."/>
            <person name="Conlan S."/>
            <person name="Kong H."/>
            <person name="Segre J.A."/>
            <person name="Kelly M.S."/>
            <person name="Lemon K.P."/>
        </authorList>
    </citation>
    <scope>NUCLEOTIDE SEQUENCE</scope>
    <source>
        <strain evidence="1">KPL2618</strain>
    </source>
</reference>